<comment type="similarity">
    <text evidence="2 9">Belongs to the DXR family.</text>
</comment>
<feature type="binding site" evidence="9">
    <location>
        <position position="13"/>
    </location>
    <ligand>
        <name>NADPH</name>
        <dbReference type="ChEBI" id="CHEBI:57783"/>
    </ligand>
</feature>
<evidence type="ECO:0000256" key="1">
    <source>
        <dbReference type="ARBA" id="ARBA00005094"/>
    </source>
</evidence>
<keyword evidence="14" id="KW-1185">Reference proteome</keyword>
<dbReference type="Pfam" id="PF08436">
    <property type="entry name" value="DXP_redisom_C"/>
    <property type="match status" value="1"/>
</dbReference>
<dbReference type="NCBIfam" id="TIGR00243">
    <property type="entry name" value="Dxr"/>
    <property type="match status" value="1"/>
</dbReference>
<feature type="binding site" evidence="9">
    <location>
        <position position="15"/>
    </location>
    <ligand>
        <name>NADPH</name>
        <dbReference type="ChEBI" id="CHEBI:57783"/>
    </ligand>
</feature>
<evidence type="ECO:0000256" key="4">
    <source>
        <dbReference type="ARBA" id="ARBA00022857"/>
    </source>
</evidence>
<proteinExistence type="inferred from homology"/>
<dbReference type="PIRSF" id="PIRSF006205">
    <property type="entry name" value="Dxp_reductismrs"/>
    <property type="match status" value="1"/>
</dbReference>
<comment type="cofactor">
    <cofactor evidence="9">
        <name>Mg(2+)</name>
        <dbReference type="ChEBI" id="CHEBI:18420"/>
    </cofactor>
    <cofactor evidence="9">
        <name>Mn(2+)</name>
        <dbReference type="ChEBI" id="CHEBI:29035"/>
    </cofactor>
</comment>
<dbReference type="InterPro" id="IPR013512">
    <property type="entry name" value="DXP_reductoisomerase_N"/>
</dbReference>
<feature type="binding site" evidence="9">
    <location>
        <position position="202"/>
    </location>
    <ligand>
        <name>Mn(2+)</name>
        <dbReference type="ChEBI" id="CHEBI:29035"/>
    </ligand>
</feature>
<comment type="pathway">
    <text evidence="1 9">Isoprenoid biosynthesis; isopentenyl diphosphate biosynthesis via DXP pathway; isopentenyl diphosphate from 1-deoxy-D-xylulose 5-phosphate: step 1/6.</text>
</comment>
<feature type="binding site" evidence="9">
    <location>
        <position position="12"/>
    </location>
    <ligand>
        <name>NADPH</name>
        <dbReference type="ChEBI" id="CHEBI:57783"/>
    </ligand>
</feature>
<dbReference type="SUPFAM" id="SSF69055">
    <property type="entry name" value="1-deoxy-D-xylulose-5-phosphate reductoisomerase, C-terminal domain"/>
    <property type="match status" value="1"/>
</dbReference>
<dbReference type="Pfam" id="PF02670">
    <property type="entry name" value="DXP_reductoisom"/>
    <property type="match status" value="2"/>
</dbReference>
<keyword evidence="5 9" id="KW-0560">Oxidoreductase</keyword>
<dbReference type="HAMAP" id="MF_00183">
    <property type="entry name" value="DXP_reductoisom"/>
    <property type="match status" value="1"/>
</dbReference>
<dbReference type="GO" id="GO:0030145">
    <property type="term" value="F:manganese ion binding"/>
    <property type="evidence" value="ECO:0007669"/>
    <property type="project" value="TreeGrafter"/>
</dbReference>
<evidence type="ECO:0000256" key="2">
    <source>
        <dbReference type="ARBA" id="ARBA00006825"/>
    </source>
</evidence>
<dbReference type="InterPro" id="IPR036291">
    <property type="entry name" value="NAD(P)-bd_dom_sf"/>
</dbReference>
<dbReference type="InterPro" id="IPR026877">
    <property type="entry name" value="DXPR_C"/>
</dbReference>
<organism evidence="13 14">
    <name type="scientific">Fervidobacterium pennivorans (strain DSM 9078 / Ven5)</name>
    <dbReference type="NCBI Taxonomy" id="771875"/>
    <lineage>
        <taxon>Bacteria</taxon>
        <taxon>Thermotogati</taxon>
        <taxon>Thermotogota</taxon>
        <taxon>Thermotogae</taxon>
        <taxon>Thermotogales</taxon>
        <taxon>Fervidobacteriaceae</taxon>
        <taxon>Fervidobacterium</taxon>
    </lineage>
</organism>
<protein>
    <recommendedName>
        <fullName evidence="9">1-deoxy-D-xylulose 5-phosphate reductoisomerase</fullName>
        <shortName evidence="9">DXP reductoisomerase</shortName>
        <ecNumber evidence="9">1.1.1.267</ecNumber>
    </recommendedName>
    <alternativeName>
        <fullName evidence="9">1-deoxyxylulose-5-phosphate reductoisomerase</fullName>
    </alternativeName>
    <alternativeName>
        <fullName evidence="9">2-C-methyl-D-erythritol 4-phosphate synthase</fullName>
    </alternativeName>
</protein>
<dbReference type="InterPro" id="IPR003821">
    <property type="entry name" value="DXP_reductoisomerase"/>
</dbReference>
<feature type="domain" description="1-deoxy-D-xylulose 5-phosphate reductoisomerase N-terminal" evidence="10">
    <location>
        <begin position="6"/>
        <end position="53"/>
    </location>
</feature>
<evidence type="ECO:0000256" key="8">
    <source>
        <dbReference type="ARBA" id="ARBA00048543"/>
    </source>
</evidence>
<feature type="binding site" evidence="9">
    <location>
        <position position="37"/>
    </location>
    <ligand>
        <name>NADPH</name>
        <dbReference type="ChEBI" id="CHEBI:57783"/>
    </ligand>
</feature>
<feature type="domain" description="1-deoxy-D-xylulose 5-phosphate reductoisomerase C-terminal" evidence="11">
    <location>
        <begin position="131"/>
        <end position="210"/>
    </location>
</feature>
<keyword evidence="4 9" id="KW-0521">NADP</keyword>
<dbReference type="GO" id="GO:0016853">
    <property type="term" value="F:isomerase activity"/>
    <property type="evidence" value="ECO:0007669"/>
    <property type="project" value="UniProtKB-KW"/>
</dbReference>
<dbReference type="KEGG" id="fpe:Ferpe_0696"/>
<dbReference type="GO" id="GO:0051484">
    <property type="term" value="P:isopentenyl diphosphate biosynthetic process, methylerythritol 4-phosphate pathway involved in terpenoid biosynthetic process"/>
    <property type="evidence" value="ECO:0007669"/>
    <property type="project" value="TreeGrafter"/>
</dbReference>
<feature type="binding site" evidence="9">
    <location>
        <position position="157"/>
    </location>
    <ligand>
        <name>1-deoxy-D-xylulose 5-phosphate</name>
        <dbReference type="ChEBI" id="CHEBI:57792"/>
    </ligand>
</feature>
<feature type="binding site" evidence="9">
    <location>
        <position position="199"/>
    </location>
    <ligand>
        <name>1-deoxy-D-xylulose 5-phosphate</name>
        <dbReference type="ChEBI" id="CHEBI:57792"/>
    </ligand>
</feature>
<dbReference type="GO" id="GO:0070402">
    <property type="term" value="F:NADPH binding"/>
    <property type="evidence" value="ECO:0007669"/>
    <property type="project" value="InterPro"/>
</dbReference>
<feature type="binding site" evidence="9">
    <location>
        <position position="110"/>
    </location>
    <ligand>
        <name>1-deoxy-D-xylulose 5-phosphate</name>
        <dbReference type="ChEBI" id="CHEBI:57792"/>
    </ligand>
</feature>
<feature type="binding site" evidence="9">
    <location>
        <position position="198"/>
    </location>
    <ligand>
        <name>1-deoxy-D-xylulose 5-phosphate</name>
        <dbReference type="ChEBI" id="CHEBI:57792"/>
    </ligand>
</feature>
<feature type="binding site" evidence="9">
    <location>
        <position position="202"/>
    </location>
    <ligand>
        <name>1-deoxy-D-xylulose 5-phosphate</name>
        <dbReference type="ChEBI" id="CHEBI:57792"/>
    </ligand>
</feature>
<comment type="caution">
    <text evidence="9">Lacks conserved residue(s) required for the propagation of feature annotation.</text>
</comment>
<feature type="binding site" evidence="9">
    <location>
        <position position="14"/>
    </location>
    <ligand>
        <name>NADPH</name>
        <dbReference type="ChEBI" id="CHEBI:57783"/>
    </ligand>
</feature>
<dbReference type="PANTHER" id="PTHR30525">
    <property type="entry name" value="1-DEOXY-D-XYLULOSE 5-PHOSPHATE REDUCTOISOMERASE"/>
    <property type="match status" value="1"/>
</dbReference>
<evidence type="ECO:0000313" key="14">
    <source>
        <dbReference type="Proteomes" id="UP000007384"/>
    </source>
</evidence>
<dbReference type="Pfam" id="PF13288">
    <property type="entry name" value="DXPR_C"/>
    <property type="match status" value="1"/>
</dbReference>
<keyword evidence="6 9" id="KW-0464">Manganese</keyword>
<evidence type="ECO:0000313" key="13">
    <source>
        <dbReference type="EMBL" id="AFG34819.1"/>
    </source>
</evidence>
<dbReference type="GO" id="GO:0030604">
    <property type="term" value="F:1-deoxy-D-xylulose-5-phosphate reductoisomerase activity"/>
    <property type="evidence" value="ECO:0007669"/>
    <property type="project" value="UniProtKB-UniRule"/>
</dbReference>
<keyword evidence="3 9" id="KW-0479">Metal-binding</keyword>
<dbReference type="Gene3D" id="1.10.1740.10">
    <property type="match status" value="1"/>
</dbReference>
<evidence type="ECO:0000256" key="3">
    <source>
        <dbReference type="ARBA" id="ARBA00022723"/>
    </source>
</evidence>
<evidence type="ECO:0000259" key="10">
    <source>
        <dbReference type="Pfam" id="PF02670"/>
    </source>
</evidence>
<keyword evidence="7 9" id="KW-0414">Isoprene biosynthesis</keyword>
<feature type="binding site" evidence="9">
    <location>
        <position position="186"/>
    </location>
    <ligand>
        <name>NADPH</name>
        <dbReference type="ChEBI" id="CHEBI:57783"/>
    </ligand>
</feature>
<dbReference type="RefSeq" id="WP_014451271.1">
    <property type="nucleotide sequence ID" value="NC_017095.1"/>
</dbReference>
<dbReference type="STRING" id="771875.Ferpe_0696"/>
<feature type="binding site" evidence="9">
    <location>
        <position position="193"/>
    </location>
    <ligand>
        <name>1-deoxy-D-xylulose 5-phosphate</name>
        <dbReference type="ChEBI" id="CHEBI:57792"/>
    </ligand>
</feature>
<dbReference type="Gene3D" id="3.40.50.720">
    <property type="entry name" value="NAD(P)-binding Rossmann-like Domain"/>
    <property type="match status" value="1"/>
</dbReference>
<dbReference type="SUPFAM" id="SSF55347">
    <property type="entry name" value="Glyceraldehyde-3-phosphate dehydrogenase-like, C-terminal domain"/>
    <property type="match status" value="1"/>
</dbReference>
<dbReference type="SUPFAM" id="SSF51735">
    <property type="entry name" value="NAD(P)-binding Rossmann-fold domains"/>
    <property type="match status" value="1"/>
</dbReference>
<feature type="binding site" evidence="9">
    <location>
        <position position="39"/>
    </location>
    <ligand>
        <name>NADPH</name>
        <dbReference type="ChEBI" id="CHEBI:57783"/>
    </ligand>
</feature>
<feature type="binding site" evidence="9">
    <location>
        <position position="180"/>
    </location>
    <ligand>
        <name>1-deoxy-D-xylulose 5-phosphate</name>
        <dbReference type="ChEBI" id="CHEBI:57792"/>
    </ligand>
</feature>
<dbReference type="InterPro" id="IPR013644">
    <property type="entry name" value="DXP_reductoisomerase_C"/>
</dbReference>
<dbReference type="OrthoDB" id="9806546at2"/>
<keyword evidence="9" id="KW-0460">Magnesium</keyword>
<evidence type="ECO:0000256" key="6">
    <source>
        <dbReference type="ARBA" id="ARBA00023211"/>
    </source>
</evidence>
<dbReference type="Proteomes" id="UP000007384">
    <property type="component" value="Chromosome"/>
</dbReference>
<reference evidence="13" key="1">
    <citation type="submission" date="2012-03" db="EMBL/GenBank/DDBJ databases">
        <title>Complete sequence of Fervidobacterium pennivorans DSM 9078.</title>
        <authorList>
            <consortium name="US DOE Joint Genome Institute"/>
            <person name="Lucas S."/>
            <person name="Han J."/>
            <person name="Lapidus A."/>
            <person name="Cheng J.-F."/>
            <person name="Goodwin L."/>
            <person name="Pitluck S."/>
            <person name="Peters L."/>
            <person name="Ovchinnikova G."/>
            <person name="Lu M."/>
            <person name="Detter J.C."/>
            <person name="Han C."/>
            <person name="Tapia R."/>
            <person name="Land M."/>
            <person name="Hauser L."/>
            <person name="Kyrpides N."/>
            <person name="Ivanova N."/>
            <person name="Pagani I."/>
            <person name="Noll K.M."/>
            <person name="Woyke T."/>
        </authorList>
    </citation>
    <scope>NUCLEOTIDE SEQUENCE</scope>
    <source>
        <strain evidence="13">DSM 9078</strain>
    </source>
</reference>
<feature type="binding site" evidence="9">
    <location>
        <position position="135"/>
    </location>
    <ligand>
        <name>Mn(2+)</name>
        <dbReference type="ChEBI" id="CHEBI:29035"/>
    </ligand>
</feature>
<evidence type="ECO:0000259" key="11">
    <source>
        <dbReference type="Pfam" id="PF08436"/>
    </source>
</evidence>
<feature type="binding site" evidence="9">
    <location>
        <position position="137"/>
    </location>
    <ligand>
        <name>1-deoxy-D-xylulose 5-phosphate</name>
        <dbReference type="ChEBI" id="CHEBI:57792"/>
    </ligand>
</feature>
<accession>H9UBC6</accession>
<name>H9UBC6_FERPD</name>
<dbReference type="EC" id="1.1.1.267" evidence="9"/>
<comment type="catalytic activity">
    <reaction evidence="8">
        <text>2-C-methyl-D-erythritol 4-phosphate + NADP(+) = 1-deoxy-D-xylulose 5-phosphate + NADPH + H(+)</text>
        <dbReference type="Rhea" id="RHEA:13717"/>
        <dbReference type="ChEBI" id="CHEBI:15378"/>
        <dbReference type="ChEBI" id="CHEBI:57783"/>
        <dbReference type="ChEBI" id="CHEBI:57792"/>
        <dbReference type="ChEBI" id="CHEBI:58262"/>
        <dbReference type="ChEBI" id="CHEBI:58349"/>
        <dbReference type="EC" id="1.1.1.267"/>
    </reaction>
    <physiologicalReaction direction="right-to-left" evidence="8">
        <dbReference type="Rhea" id="RHEA:13719"/>
    </physiologicalReaction>
</comment>
<evidence type="ECO:0000256" key="9">
    <source>
        <dbReference type="HAMAP-Rule" id="MF_00183"/>
    </source>
</evidence>
<comment type="function">
    <text evidence="9">Catalyzes the NADPH-dependent rearrangement and reduction of 1-deoxy-D-xylulose-5-phosphate (DXP) to 2-C-methyl-D-erythritol 4-phosphate (MEP).</text>
</comment>
<dbReference type="PANTHER" id="PTHR30525:SF0">
    <property type="entry name" value="1-DEOXY-D-XYLULOSE 5-PHOSPHATE REDUCTOISOMERASE, CHLOROPLASTIC"/>
    <property type="match status" value="1"/>
</dbReference>
<feature type="binding site" evidence="9">
    <location>
        <position position="136"/>
    </location>
    <ligand>
        <name>1-deoxy-D-xylulose 5-phosphate</name>
        <dbReference type="ChEBI" id="CHEBI:57792"/>
    </ligand>
</feature>
<dbReference type="UniPathway" id="UPA00056">
    <property type="reaction ID" value="UER00092"/>
</dbReference>
<feature type="domain" description="1-deoxy-D-xylulose 5-phosphate reductoisomerase N-terminal" evidence="10">
    <location>
        <begin position="72"/>
        <end position="117"/>
    </location>
</feature>
<feature type="binding site" evidence="9">
    <location>
        <position position="137"/>
    </location>
    <ligand>
        <name>Mn(2+)</name>
        <dbReference type="ChEBI" id="CHEBI:29035"/>
    </ligand>
</feature>
<evidence type="ECO:0000259" key="12">
    <source>
        <dbReference type="Pfam" id="PF13288"/>
    </source>
</evidence>
<feature type="domain" description="DXP reductoisomerase C-terminal" evidence="12">
    <location>
        <begin position="243"/>
        <end position="357"/>
    </location>
</feature>
<dbReference type="EMBL" id="CP003260">
    <property type="protein sequence ID" value="AFG34819.1"/>
    <property type="molecule type" value="Genomic_DNA"/>
</dbReference>
<evidence type="ECO:0000256" key="7">
    <source>
        <dbReference type="ARBA" id="ARBA00023229"/>
    </source>
</evidence>
<feature type="binding site" evidence="9">
    <location>
        <position position="111"/>
    </location>
    <ligand>
        <name>NADPH</name>
        <dbReference type="ChEBI" id="CHEBI:57783"/>
    </ligand>
</feature>
<dbReference type="eggNOG" id="COG0743">
    <property type="taxonomic scope" value="Bacteria"/>
</dbReference>
<dbReference type="AlphaFoldDB" id="H9UBC6"/>
<sequence>MEEKTVVILGATGSIGTQTVDVIKKISGFKVTGIAFGKNTEIAKKIMTELSVENYYSPTELGFGRRFTSYGDLVAYLEPDIVVSAITGFEGVKATLASIPFTKRLALATKESLVCAGRFVKNLCKKYGVELIPIDSEHSAIFQIIENSVEKIVLTASGGAVRDVPLEKLNSLKAEQVLKHPTWNMGGRITVDSATMVNKLFEVIEANELFGVPFENIDVKINPSSFVHGLVLLKDGTIKIHAGKPDMRVPIAYALTYPERRYENEKPRIEDFDLRLLDVEKERYPLFYFGLQYADSLEHRIALNAADEVAVEKFLAGKIDFKGIELVVKRVVENVDKDNFRIDNIEDVFFLDEISRKKALEEVEKIANS</sequence>
<dbReference type="InterPro" id="IPR036169">
    <property type="entry name" value="DXPR_C_sf"/>
</dbReference>
<dbReference type="HOGENOM" id="CLU_035714_0_0_0"/>
<evidence type="ECO:0000256" key="5">
    <source>
        <dbReference type="ARBA" id="ARBA00023002"/>
    </source>
</evidence>
<dbReference type="PATRIC" id="fig|771875.3.peg.711"/>
<feature type="binding site" evidence="9">
    <location>
        <position position="38"/>
    </location>
    <ligand>
        <name>NADPH</name>
        <dbReference type="ChEBI" id="CHEBI:57783"/>
    </ligand>
</feature>
<gene>
    <name evidence="9" type="primary">dxr</name>
    <name evidence="13" type="ordered locus">Ferpe_0696</name>
</gene>